<comment type="catalytic activity">
    <reaction evidence="9 10">
        <text>L-threonyl-[protein] + FAD = FMN-L-threonyl-[protein] + AMP + H(+)</text>
        <dbReference type="Rhea" id="RHEA:36847"/>
        <dbReference type="Rhea" id="RHEA-COMP:11060"/>
        <dbReference type="Rhea" id="RHEA-COMP:11061"/>
        <dbReference type="ChEBI" id="CHEBI:15378"/>
        <dbReference type="ChEBI" id="CHEBI:30013"/>
        <dbReference type="ChEBI" id="CHEBI:57692"/>
        <dbReference type="ChEBI" id="CHEBI:74257"/>
        <dbReference type="ChEBI" id="CHEBI:456215"/>
        <dbReference type="EC" id="2.7.1.180"/>
    </reaction>
</comment>
<reference evidence="12" key="1">
    <citation type="journal article" date="2021" name="PeerJ">
        <title>Extensive microbial diversity within the chicken gut microbiome revealed by metagenomics and culture.</title>
        <authorList>
            <person name="Gilroy R."/>
            <person name="Ravi A."/>
            <person name="Getino M."/>
            <person name="Pursley I."/>
            <person name="Horton D.L."/>
            <person name="Alikhan N.F."/>
            <person name="Baker D."/>
            <person name="Gharbi K."/>
            <person name="Hall N."/>
            <person name="Watson M."/>
            <person name="Adriaenssens E.M."/>
            <person name="Foster-Nyarko E."/>
            <person name="Jarju S."/>
            <person name="Secka A."/>
            <person name="Antonio M."/>
            <person name="Oren A."/>
            <person name="Chaudhuri R.R."/>
            <person name="La Ragione R."/>
            <person name="Hildebrand F."/>
            <person name="Pallen M.J."/>
        </authorList>
    </citation>
    <scope>NUCLEOTIDE SEQUENCE</scope>
    <source>
        <strain evidence="12">1282</strain>
    </source>
</reference>
<dbReference type="PIRSF" id="PIRSF006268">
    <property type="entry name" value="ApbE"/>
    <property type="match status" value="1"/>
</dbReference>
<dbReference type="AlphaFoldDB" id="A0A9D1YBU3"/>
<name>A0A9D1YBU3_9FIRM</name>
<dbReference type="InterPro" id="IPR003374">
    <property type="entry name" value="ApbE-like_sf"/>
</dbReference>
<evidence type="ECO:0000256" key="5">
    <source>
        <dbReference type="ARBA" id="ARBA00022723"/>
    </source>
</evidence>
<evidence type="ECO:0000313" key="13">
    <source>
        <dbReference type="Proteomes" id="UP000823915"/>
    </source>
</evidence>
<protein>
    <recommendedName>
        <fullName evidence="2 10">FAD:protein FMN transferase</fullName>
        <ecNumber evidence="1 10">2.7.1.180</ecNumber>
    </recommendedName>
    <alternativeName>
        <fullName evidence="8 10">Flavin transferase</fullName>
    </alternativeName>
</protein>
<keyword evidence="4 10" id="KW-0808">Transferase</keyword>
<evidence type="ECO:0000313" key="12">
    <source>
        <dbReference type="EMBL" id="HIY25822.1"/>
    </source>
</evidence>
<keyword evidence="5 10" id="KW-0479">Metal-binding</keyword>
<dbReference type="EMBL" id="DXDU01000018">
    <property type="protein sequence ID" value="HIY25822.1"/>
    <property type="molecule type" value="Genomic_DNA"/>
</dbReference>
<keyword evidence="3 10" id="KW-0285">Flavoprotein</keyword>
<dbReference type="InterPro" id="IPR024932">
    <property type="entry name" value="ApbE"/>
</dbReference>
<sequence>MKVLSRISDRAAKRAALVLGGLGLLLVGAALFVTFGIDRGAQVTTYSMGAYVQQTVYGPDRDEALQAGAAAVSELDGLLSWRIQGSDIDRLNESAGQGEITLDPRTWQVLSDAQAVCQASQGAIDLTIGPVSRLWDFGGDPAVPEENELAAALERVDYTGLLLGEDCAAALRKEGAVLDLGAVGKGAGCDAALAAYESLDVDRAVVAVGGSVGVYGEKPFGKPWEINLRDPKSSGSLGVLRMKTGVVSTSGSYERNFTQNGVTYHHLLDPATGSPADSGLVSVTVVCENGAQSDALATACFVLGLERSLPLLEEFHAQGLFIDEEDRITVTGGLDFTLTGEGYTLSPLPD</sequence>
<evidence type="ECO:0000256" key="1">
    <source>
        <dbReference type="ARBA" id="ARBA00011955"/>
    </source>
</evidence>
<keyword evidence="6 10" id="KW-0274">FAD</keyword>
<dbReference type="GO" id="GO:0016740">
    <property type="term" value="F:transferase activity"/>
    <property type="evidence" value="ECO:0007669"/>
    <property type="project" value="UniProtKB-UniRule"/>
</dbReference>
<evidence type="ECO:0000256" key="7">
    <source>
        <dbReference type="ARBA" id="ARBA00022842"/>
    </source>
</evidence>
<evidence type="ECO:0000256" key="4">
    <source>
        <dbReference type="ARBA" id="ARBA00022679"/>
    </source>
</evidence>
<comment type="similarity">
    <text evidence="10">Belongs to the ApbE family.</text>
</comment>
<comment type="cofactor">
    <cofactor evidence="11">
        <name>Mg(2+)</name>
        <dbReference type="ChEBI" id="CHEBI:18420"/>
    </cofactor>
    <cofactor evidence="11">
        <name>Mn(2+)</name>
        <dbReference type="ChEBI" id="CHEBI:29035"/>
    </cofactor>
    <text evidence="11">Magnesium. Can also use manganese.</text>
</comment>
<feature type="binding site" evidence="11">
    <location>
        <position position="298"/>
    </location>
    <ligand>
        <name>Mg(2+)</name>
        <dbReference type="ChEBI" id="CHEBI:18420"/>
    </ligand>
</feature>
<keyword evidence="7 10" id="KW-0460">Magnesium</keyword>
<accession>A0A9D1YBU3</accession>
<dbReference type="PANTHER" id="PTHR30040">
    <property type="entry name" value="THIAMINE BIOSYNTHESIS LIPOPROTEIN APBE"/>
    <property type="match status" value="1"/>
</dbReference>
<feature type="binding site" evidence="11">
    <location>
        <position position="294"/>
    </location>
    <ligand>
        <name>Mg(2+)</name>
        <dbReference type="ChEBI" id="CHEBI:18420"/>
    </ligand>
</feature>
<dbReference type="GO" id="GO:0046872">
    <property type="term" value="F:metal ion binding"/>
    <property type="evidence" value="ECO:0007669"/>
    <property type="project" value="UniProtKB-UniRule"/>
</dbReference>
<evidence type="ECO:0000256" key="2">
    <source>
        <dbReference type="ARBA" id="ARBA00016337"/>
    </source>
</evidence>
<dbReference type="Pfam" id="PF02424">
    <property type="entry name" value="ApbE"/>
    <property type="match status" value="1"/>
</dbReference>
<dbReference type="PANTHER" id="PTHR30040:SF2">
    <property type="entry name" value="FAD:PROTEIN FMN TRANSFERASE"/>
    <property type="match status" value="1"/>
</dbReference>
<dbReference type="Gene3D" id="3.10.520.10">
    <property type="entry name" value="ApbE-like domains"/>
    <property type="match status" value="1"/>
</dbReference>
<evidence type="ECO:0000256" key="8">
    <source>
        <dbReference type="ARBA" id="ARBA00031306"/>
    </source>
</evidence>
<evidence type="ECO:0000256" key="11">
    <source>
        <dbReference type="PIRSR" id="PIRSR006268-2"/>
    </source>
</evidence>
<evidence type="ECO:0000256" key="9">
    <source>
        <dbReference type="ARBA" id="ARBA00048540"/>
    </source>
</evidence>
<gene>
    <name evidence="12" type="ORF">H9838_01445</name>
</gene>
<dbReference type="SUPFAM" id="SSF143631">
    <property type="entry name" value="ApbE-like"/>
    <property type="match status" value="1"/>
</dbReference>
<proteinExistence type="inferred from homology"/>
<reference evidence="12" key="2">
    <citation type="submission" date="2021-04" db="EMBL/GenBank/DDBJ databases">
        <authorList>
            <person name="Gilroy R."/>
        </authorList>
    </citation>
    <scope>NUCLEOTIDE SEQUENCE</scope>
    <source>
        <strain evidence="12">1282</strain>
    </source>
</reference>
<feature type="binding site" evidence="11">
    <location>
        <position position="182"/>
    </location>
    <ligand>
        <name>Mg(2+)</name>
        <dbReference type="ChEBI" id="CHEBI:18420"/>
    </ligand>
</feature>
<evidence type="ECO:0000256" key="10">
    <source>
        <dbReference type="PIRNR" id="PIRNR006268"/>
    </source>
</evidence>
<organism evidence="12 13">
    <name type="scientific">Candidatus Acutalibacter pullistercoris</name>
    <dbReference type="NCBI Taxonomy" id="2838418"/>
    <lineage>
        <taxon>Bacteria</taxon>
        <taxon>Bacillati</taxon>
        <taxon>Bacillota</taxon>
        <taxon>Clostridia</taxon>
        <taxon>Eubacteriales</taxon>
        <taxon>Acutalibacteraceae</taxon>
        <taxon>Acutalibacter</taxon>
    </lineage>
</organism>
<dbReference type="Proteomes" id="UP000823915">
    <property type="component" value="Unassembled WGS sequence"/>
</dbReference>
<evidence type="ECO:0000256" key="3">
    <source>
        <dbReference type="ARBA" id="ARBA00022630"/>
    </source>
</evidence>
<evidence type="ECO:0000256" key="6">
    <source>
        <dbReference type="ARBA" id="ARBA00022827"/>
    </source>
</evidence>
<dbReference type="EC" id="2.7.1.180" evidence="1 10"/>
<comment type="caution">
    <text evidence="12">The sequence shown here is derived from an EMBL/GenBank/DDBJ whole genome shotgun (WGS) entry which is preliminary data.</text>
</comment>